<dbReference type="InterPro" id="IPR036942">
    <property type="entry name" value="Beta-barrel_TonB_sf"/>
</dbReference>
<dbReference type="InterPro" id="IPR037066">
    <property type="entry name" value="Plug_dom_sf"/>
</dbReference>
<gene>
    <name evidence="10" type="ORF">GGR21_002207</name>
</gene>
<dbReference type="InterPro" id="IPR008969">
    <property type="entry name" value="CarboxyPept-like_regulatory"/>
</dbReference>
<dbReference type="InterPro" id="IPR023997">
    <property type="entry name" value="TonB-dep_OMP_SusC/RagA_CS"/>
</dbReference>
<evidence type="ECO:0000313" key="10">
    <source>
        <dbReference type="EMBL" id="MBB4036305.1"/>
    </source>
</evidence>
<dbReference type="RefSeq" id="WP_183307209.1">
    <property type="nucleotide sequence ID" value="NZ_JACIEP010000007.1"/>
</dbReference>
<dbReference type="Gene3D" id="2.170.130.10">
    <property type="entry name" value="TonB-dependent receptor, plug domain"/>
    <property type="match status" value="1"/>
</dbReference>
<keyword evidence="3 7" id="KW-1134">Transmembrane beta strand</keyword>
<dbReference type="InterPro" id="IPR023996">
    <property type="entry name" value="TonB-dep_OMP_SusC/RagA"/>
</dbReference>
<dbReference type="SUPFAM" id="SSF49464">
    <property type="entry name" value="Carboxypeptidase regulatory domain-like"/>
    <property type="match status" value="1"/>
</dbReference>
<dbReference type="Gene3D" id="2.60.40.1120">
    <property type="entry name" value="Carboxypeptidase-like, regulatory domain"/>
    <property type="match status" value="1"/>
</dbReference>
<dbReference type="FunFam" id="2.60.40.1120:FF:000003">
    <property type="entry name" value="Outer membrane protein Omp121"/>
    <property type="match status" value="1"/>
</dbReference>
<keyword evidence="5 7" id="KW-0472">Membrane</keyword>
<dbReference type="NCBIfam" id="TIGR04056">
    <property type="entry name" value="OMP_RagA_SusC"/>
    <property type="match status" value="1"/>
</dbReference>
<dbReference type="InterPro" id="IPR012910">
    <property type="entry name" value="Plug_dom"/>
</dbReference>
<feature type="signal peptide" evidence="8">
    <location>
        <begin position="1"/>
        <end position="23"/>
    </location>
</feature>
<evidence type="ECO:0000256" key="5">
    <source>
        <dbReference type="ARBA" id="ARBA00023136"/>
    </source>
</evidence>
<evidence type="ECO:0000259" key="9">
    <source>
        <dbReference type="Pfam" id="PF07715"/>
    </source>
</evidence>
<dbReference type="SUPFAM" id="SSF56935">
    <property type="entry name" value="Porins"/>
    <property type="match status" value="1"/>
</dbReference>
<sequence length="1118" mass="124144">MKLAKTRHILLVLLLLVISNANAYAQEQKVTVELKNATLKELFSTIEKQTTYRFAYRNVVLDDKRDINISLKKVDVSFVLSSAFASRNLNFNIVSETSIVIFDKKKTSDPTPKEKVNIGGVVLDVHGQPIIGASVSVKGTTYGTFTDVDGRFSLLSVDKQSTLSITYVGYNPKETKIYNQTEIKIILEENQTVLDEVIVVGYGSQSKKLVTTSIGHMKVDDVDQGADYNAVKMLQGRVAGVNVSSASGKPGSMPNILIRGTSSISGSNGPLYVVDGIPSESMPVINPNDIEQMDILKDASSAAIYGSRANSGVVIITTKSGKSGKTKVDYNGRFGVGYIAHDIKMANVDEYKRVMQTAVDNYNVQMRTNNEFFVPDVIEETDWLKEIYRRPAYQTAHNVSLSGGNEATSFYTSLGYTMQEGAVRKSDYDQYSLRAKFSHKINRMFNVRLNMSGTHSRFSQVEDSDSSLKIIRTAREEQPWYSPYNEDGSYKVNGEDQIIRHNPVMLVNEEDWTVDKTQVVANLGIDFTPFAGFKYAVTGNVYGILDQVKKKISEKHDARKNHADWAALTQQKDFSVRYVVDNMFSYDGEWKDLRYTALVGHSFEQYKYETFGAKSDNYGDGFPSDGFNSLAASNNIYKGSIGFNQYTLDSYLSRLTLNYKNKYILTGAIRRDGSSRFSKNARYGTFPSASFAWRVSEENFIPKTKVMNELKMRLSWGRTGSQSGIGNYIPHSLVTAGGNSYNNDPGFKISQMAQHLEWEKATQFNVGVDAEFLNSRINFTVDLFYNRTTDLLYGRPTLATTGYTSLTGNIGELDNRGLELAIGGDILTGDFKWNLSGNISFIGNRLRKLLDGQDMIILGSSGVNFGGQKSALINGKAIGSYYMLEMGGIYQYDSDVPAALYAKGVRAGDVRYIDHNKDGDIDDNDRVYVGKANPDFFGGITSTMSWKNFELAVFTQFSAGGKIMPAWRGGGGTEGTDHLGVAVSGNQFYNVSKEMATDYWRGPGTTNSVPRPVMRGVHTGYAGDYNTQTSTRYLENASYFKFKTITLAYNLPTSLMKKIGLSRAKIYASLDNFFTITSYSGYDPEFSYASQPSSANYGVDYGELPTLKNIIFGLNVNF</sequence>
<evidence type="ECO:0000256" key="7">
    <source>
        <dbReference type="PROSITE-ProRule" id="PRU01360"/>
    </source>
</evidence>
<dbReference type="EMBL" id="JACIEP010000007">
    <property type="protein sequence ID" value="MBB4036305.1"/>
    <property type="molecule type" value="Genomic_DNA"/>
</dbReference>
<keyword evidence="6 7" id="KW-0998">Cell outer membrane</keyword>
<evidence type="ECO:0000256" key="1">
    <source>
        <dbReference type="ARBA" id="ARBA00004571"/>
    </source>
</evidence>
<reference evidence="10 11" key="1">
    <citation type="submission" date="2020-08" db="EMBL/GenBank/DDBJ databases">
        <title>Genomic Encyclopedia of Type Strains, Phase IV (KMG-IV): sequencing the most valuable type-strain genomes for metagenomic binning, comparative biology and taxonomic classification.</title>
        <authorList>
            <person name="Goeker M."/>
        </authorList>
    </citation>
    <scope>NUCLEOTIDE SEQUENCE [LARGE SCALE GENOMIC DNA]</scope>
    <source>
        <strain evidence="10 11">DSM 104969</strain>
    </source>
</reference>
<protein>
    <submittedName>
        <fullName evidence="10">TonB-linked SusC/RagA family outer membrane protein</fullName>
    </submittedName>
</protein>
<dbReference type="Proteomes" id="UP000555103">
    <property type="component" value="Unassembled WGS sequence"/>
</dbReference>
<name>A0A840CTX6_9BACT</name>
<comment type="similarity">
    <text evidence="7">Belongs to the TonB-dependent receptor family.</text>
</comment>
<dbReference type="PROSITE" id="PS52016">
    <property type="entry name" value="TONB_DEPENDENT_REC_3"/>
    <property type="match status" value="1"/>
</dbReference>
<dbReference type="Pfam" id="PF07715">
    <property type="entry name" value="Plug"/>
    <property type="match status" value="1"/>
</dbReference>
<dbReference type="NCBIfam" id="TIGR04057">
    <property type="entry name" value="SusC_RagA_signa"/>
    <property type="match status" value="1"/>
</dbReference>
<dbReference type="FunFam" id="2.170.130.10:FF:000008">
    <property type="entry name" value="SusC/RagA family TonB-linked outer membrane protein"/>
    <property type="match status" value="1"/>
</dbReference>
<evidence type="ECO:0000256" key="3">
    <source>
        <dbReference type="ARBA" id="ARBA00022452"/>
    </source>
</evidence>
<evidence type="ECO:0000256" key="8">
    <source>
        <dbReference type="SAM" id="SignalP"/>
    </source>
</evidence>
<comment type="subcellular location">
    <subcellularLocation>
        <location evidence="1 7">Cell outer membrane</location>
        <topology evidence="1 7">Multi-pass membrane protein</topology>
    </subcellularLocation>
</comment>
<evidence type="ECO:0000256" key="6">
    <source>
        <dbReference type="ARBA" id="ARBA00023237"/>
    </source>
</evidence>
<evidence type="ECO:0000256" key="4">
    <source>
        <dbReference type="ARBA" id="ARBA00022692"/>
    </source>
</evidence>
<accession>A0A840CTX6</accession>
<dbReference type="Gene3D" id="2.40.170.20">
    <property type="entry name" value="TonB-dependent receptor, beta-barrel domain"/>
    <property type="match status" value="1"/>
</dbReference>
<dbReference type="GO" id="GO:0009279">
    <property type="term" value="C:cell outer membrane"/>
    <property type="evidence" value="ECO:0007669"/>
    <property type="project" value="UniProtKB-SubCell"/>
</dbReference>
<proteinExistence type="inferred from homology"/>
<keyword evidence="2 7" id="KW-0813">Transport</keyword>
<keyword evidence="4 7" id="KW-0812">Transmembrane</keyword>
<keyword evidence="11" id="KW-1185">Reference proteome</keyword>
<keyword evidence="8" id="KW-0732">Signal</keyword>
<evidence type="ECO:0000313" key="11">
    <source>
        <dbReference type="Proteomes" id="UP000555103"/>
    </source>
</evidence>
<feature type="chain" id="PRO_5033034778" evidence="8">
    <location>
        <begin position="24"/>
        <end position="1118"/>
    </location>
</feature>
<dbReference type="InterPro" id="IPR039426">
    <property type="entry name" value="TonB-dep_rcpt-like"/>
</dbReference>
<evidence type="ECO:0000256" key="2">
    <source>
        <dbReference type="ARBA" id="ARBA00022448"/>
    </source>
</evidence>
<dbReference type="AlphaFoldDB" id="A0A840CTX6"/>
<organism evidence="10 11">
    <name type="scientific">Dysgonomonas hofstadii</name>
    <dbReference type="NCBI Taxonomy" id="637886"/>
    <lineage>
        <taxon>Bacteria</taxon>
        <taxon>Pseudomonadati</taxon>
        <taxon>Bacteroidota</taxon>
        <taxon>Bacteroidia</taxon>
        <taxon>Bacteroidales</taxon>
        <taxon>Dysgonomonadaceae</taxon>
        <taxon>Dysgonomonas</taxon>
    </lineage>
</organism>
<feature type="domain" description="TonB-dependent receptor plug" evidence="9">
    <location>
        <begin position="210"/>
        <end position="313"/>
    </location>
</feature>
<dbReference type="Pfam" id="PF13715">
    <property type="entry name" value="CarbopepD_reg_2"/>
    <property type="match status" value="1"/>
</dbReference>
<comment type="caution">
    <text evidence="10">The sequence shown here is derived from an EMBL/GenBank/DDBJ whole genome shotgun (WGS) entry which is preliminary data.</text>
</comment>